<accession>A0AC61R1Y8</accession>
<dbReference type="Proteomes" id="UP000307720">
    <property type="component" value="Unassembled WGS sequence"/>
</dbReference>
<dbReference type="EMBL" id="SRZB01000003">
    <property type="protein sequence ID" value="TGY00106.1"/>
    <property type="molecule type" value="Genomic_DNA"/>
</dbReference>
<reference evidence="1" key="1">
    <citation type="submission" date="2019-04" db="EMBL/GenBank/DDBJ databases">
        <title>Microbes associate with the intestines of laboratory mice.</title>
        <authorList>
            <person name="Navarre W."/>
            <person name="Wong E."/>
            <person name="Huang K."/>
            <person name="Tropini C."/>
            <person name="Ng K."/>
            <person name="Yu B."/>
        </authorList>
    </citation>
    <scope>NUCLEOTIDE SEQUENCE</scope>
    <source>
        <strain evidence="1">NM72_1-8</strain>
    </source>
</reference>
<gene>
    <name evidence="1" type="ORF">E5357_03565</name>
</gene>
<proteinExistence type="predicted"/>
<name>A0AC61R1Y8_9FIRM</name>
<organism evidence="1 2">
    <name type="scientific">Hominisplanchenecus murintestinalis</name>
    <dbReference type="NCBI Taxonomy" id="2941517"/>
    <lineage>
        <taxon>Bacteria</taxon>
        <taxon>Bacillati</taxon>
        <taxon>Bacillota</taxon>
        <taxon>Clostridia</taxon>
        <taxon>Lachnospirales</taxon>
        <taxon>Lachnospiraceae</taxon>
        <taxon>Hominisplanchenecus</taxon>
    </lineage>
</organism>
<comment type="caution">
    <text evidence="1">The sequence shown here is derived from an EMBL/GenBank/DDBJ whole genome shotgun (WGS) entry which is preliminary data.</text>
</comment>
<protein>
    <submittedName>
        <fullName evidence="1">PHP domain-containing protein</fullName>
    </submittedName>
</protein>
<evidence type="ECO:0000313" key="2">
    <source>
        <dbReference type="Proteomes" id="UP000307720"/>
    </source>
</evidence>
<evidence type="ECO:0000313" key="1">
    <source>
        <dbReference type="EMBL" id="TGY00106.1"/>
    </source>
</evidence>
<sequence>MKFDMHCHTKEGSLDGRVGLEDYIRILKDKGFQGMLVTDHNSYDGYRAWKNQVKDGTAQDFVVLKGIEYDTINAGHMIVVMPEKVKPRILEVRGMPVSLLITIVHVYGGIVGPAHPCGEKYMSFGRTKVFRRQKDSLMRRFDFVETFNACESPERNQEAKELAKEYYLPGFGGSDSHKENCVGLAYTKFADKITCESDLIAAVRRKAPIRAGGEYYHGTTKEKIGAANNVLVYSFWLYNKTSGLLRAHKRHAKVKYLDIGQPRTHDAGG</sequence>
<keyword evidence="2" id="KW-1185">Reference proteome</keyword>